<accession>F9YAX0</accession>
<geneLocation type="plasmid" evidence="2">
    <name>pKVU_100</name>
</geneLocation>
<name>F9YAX0_KETVW</name>
<dbReference type="AlphaFoldDB" id="F9YAX0"/>
<proteinExistence type="predicted"/>
<keyword evidence="2" id="KW-1185">Reference proteome</keyword>
<evidence type="ECO:0000313" key="1">
    <source>
        <dbReference type="EMBL" id="AEM42522.1"/>
    </source>
</evidence>
<sequence length="43" mass="4758">MFPICVIFLATSHHAQKSADMMRSAQEAFGQKALPARDLPARN</sequence>
<keyword evidence="1" id="KW-0614">Plasmid</keyword>
<organism evidence="1 2">
    <name type="scientific">Ketogulonicigenium vulgare (strain WSH-001)</name>
    <dbReference type="NCBI Taxonomy" id="759362"/>
    <lineage>
        <taxon>Bacteria</taxon>
        <taxon>Pseudomonadati</taxon>
        <taxon>Pseudomonadota</taxon>
        <taxon>Alphaproteobacteria</taxon>
        <taxon>Rhodobacterales</taxon>
        <taxon>Roseobacteraceae</taxon>
        <taxon>Ketogulonicigenium</taxon>
    </lineage>
</organism>
<dbReference type="Proteomes" id="UP000000692">
    <property type="component" value="Plasmid 1"/>
</dbReference>
<gene>
    <name evidence="1" type="ordered locus">KVU_PA0102</name>
</gene>
<protein>
    <submittedName>
        <fullName evidence="1">Uncharacterized protein</fullName>
    </submittedName>
</protein>
<dbReference type="KEGG" id="kvl:KVU_PA0102"/>
<dbReference type="EMBL" id="CP002019">
    <property type="protein sequence ID" value="AEM42522.1"/>
    <property type="molecule type" value="Genomic_DNA"/>
</dbReference>
<reference evidence="1 2" key="1">
    <citation type="journal article" date="2011" name="J. Bacteriol.">
        <title>Complete genome sequence of the industrial strain Ketogulonicigenium vulgare WSH-001.</title>
        <authorList>
            <person name="Liu L."/>
            <person name="Li Y."/>
            <person name="Zhang J."/>
            <person name="Zhou Z."/>
            <person name="Liu J."/>
            <person name="Li X."/>
            <person name="Zhou J."/>
            <person name="Du G."/>
            <person name="Wang L."/>
            <person name="Chen J."/>
        </authorList>
    </citation>
    <scope>NUCLEOTIDE SEQUENCE [LARGE SCALE GENOMIC DNA]</scope>
    <source>
        <strain evidence="1 2">WSH-001</strain>
        <plasmid evidence="2">pKVU_100</plasmid>
    </source>
</reference>
<evidence type="ECO:0000313" key="2">
    <source>
        <dbReference type="Proteomes" id="UP000000692"/>
    </source>
</evidence>
<dbReference type="HOGENOM" id="CLU_3234741_0_0_5"/>